<dbReference type="Gene3D" id="2.60.40.10">
    <property type="entry name" value="Immunoglobulins"/>
    <property type="match status" value="1"/>
</dbReference>
<dbReference type="Proteomes" id="UP000076486">
    <property type="component" value="Unassembled WGS sequence"/>
</dbReference>
<dbReference type="SUPFAM" id="SSF49265">
    <property type="entry name" value="Fibronectin type III"/>
    <property type="match status" value="1"/>
</dbReference>
<comment type="caution">
    <text evidence="2">The sequence shown here is derived from an EMBL/GenBank/DDBJ whole genome shotgun (WGS) entry which is preliminary data.</text>
</comment>
<reference evidence="2 3" key="1">
    <citation type="submission" date="2013-07" db="EMBL/GenBank/DDBJ databases">
        <title>Comparative Genomic and Metabolomic Analysis of Twelve Strains of Pseudoalteromonas luteoviolacea.</title>
        <authorList>
            <person name="Vynne N.G."/>
            <person name="Mansson M."/>
            <person name="Gram L."/>
        </authorList>
    </citation>
    <scope>NUCLEOTIDE SEQUENCE [LARGE SCALE GENOMIC DNA]</scope>
    <source>
        <strain evidence="2 3">CPMOR-1</strain>
    </source>
</reference>
<gene>
    <name evidence="2" type="ORF">N473_07400</name>
</gene>
<evidence type="ECO:0000256" key="1">
    <source>
        <dbReference type="SAM" id="SignalP"/>
    </source>
</evidence>
<feature type="chain" id="PRO_5007890713" description="Fibronectin type-III domain-containing protein" evidence="1">
    <location>
        <begin position="26"/>
        <end position="153"/>
    </location>
</feature>
<protein>
    <recommendedName>
        <fullName evidence="4">Fibronectin type-III domain-containing protein</fullName>
    </recommendedName>
</protein>
<dbReference type="EMBL" id="AUYC01000002">
    <property type="protein sequence ID" value="KZN68242.1"/>
    <property type="molecule type" value="Genomic_DNA"/>
</dbReference>
<dbReference type="InterPro" id="IPR036116">
    <property type="entry name" value="FN3_sf"/>
</dbReference>
<dbReference type="PATRIC" id="fig|1365248.3.peg.152"/>
<evidence type="ECO:0000313" key="3">
    <source>
        <dbReference type="Proteomes" id="UP000076486"/>
    </source>
</evidence>
<keyword evidence="1" id="KW-0732">Signal</keyword>
<accession>A0A167NGS9</accession>
<proteinExistence type="predicted"/>
<evidence type="ECO:0008006" key="4">
    <source>
        <dbReference type="Google" id="ProtNLM"/>
    </source>
</evidence>
<dbReference type="InterPro" id="IPR013783">
    <property type="entry name" value="Ig-like_fold"/>
</dbReference>
<dbReference type="AlphaFoldDB" id="A0A167NGS9"/>
<sequence>MKLKFKNKISILLVLLLNFPFMAKAKTTWIPIPSEGAFLVIPFIPTVPFPPASNFSTKVTAGITYVTWDDIKHASRYQIQVLNSQGQWVELFVVDENQFLISKLNGNYEFRVIACNINTCNNTGLASVSFAPSKKVTFIHTDLLGSPVAETQE</sequence>
<feature type="signal peptide" evidence="1">
    <location>
        <begin position="1"/>
        <end position="25"/>
    </location>
</feature>
<evidence type="ECO:0000313" key="2">
    <source>
        <dbReference type="EMBL" id="KZN68242.1"/>
    </source>
</evidence>
<name>A0A167NGS9_9GAMM</name>
<organism evidence="2 3">
    <name type="scientific">Pseudoalteromonas luteoviolacea CPMOR-1</name>
    <dbReference type="NCBI Taxonomy" id="1365248"/>
    <lineage>
        <taxon>Bacteria</taxon>
        <taxon>Pseudomonadati</taxon>
        <taxon>Pseudomonadota</taxon>
        <taxon>Gammaproteobacteria</taxon>
        <taxon>Alteromonadales</taxon>
        <taxon>Pseudoalteromonadaceae</taxon>
        <taxon>Pseudoalteromonas</taxon>
    </lineage>
</organism>